<keyword evidence="14" id="KW-1185">Reference proteome</keyword>
<evidence type="ECO:0000256" key="6">
    <source>
        <dbReference type="ARBA" id="ARBA00022927"/>
    </source>
</evidence>
<dbReference type="PANTHER" id="PTHR28021">
    <property type="entry name" value="PRESEQUENCE TRANSLOCATED-ASSOCIATED MOTOR SUBUNIT PAM17, MITOCHONDRIAL"/>
    <property type="match status" value="1"/>
</dbReference>
<keyword evidence="3 12" id="KW-0813">Transport</keyword>
<evidence type="ECO:0000256" key="5">
    <source>
        <dbReference type="ARBA" id="ARBA00022792"/>
    </source>
</evidence>
<evidence type="ECO:0000256" key="11">
    <source>
        <dbReference type="ARBA" id="ARBA00023136"/>
    </source>
</evidence>
<evidence type="ECO:0000313" key="13">
    <source>
        <dbReference type="EMBL" id="KAH3681803.1"/>
    </source>
</evidence>
<dbReference type="InterPro" id="IPR013875">
    <property type="entry name" value="Pam17"/>
</dbReference>
<dbReference type="EMBL" id="JAEUBG010004206">
    <property type="protein sequence ID" value="KAH3681803.1"/>
    <property type="molecule type" value="Genomic_DNA"/>
</dbReference>
<reference evidence="13" key="2">
    <citation type="submission" date="2021-01" db="EMBL/GenBank/DDBJ databases">
        <authorList>
            <person name="Schikora-Tamarit M.A."/>
        </authorList>
    </citation>
    <scope>NUCLEOTIDE SEQUENCE</scope>
    <source>
        <strain evidence="13">CBS2887</strain>
    </source>
</reference>
<evidence type="ECO:0000256" key="8">
    <source>
        <dbReference type="ARBA" id="ARBA00022989"/>
    </source>
</evidence>
<keyword evidence="7" id="KW-0809">Transit peptide</keyword>
<dbReference type="AlphaFoldDB" id="A0A9P8Q0L9"/>
<keyword evidence="10 12" id="KW-0496">Mitochondrion</keyword>
<keyword evidence="9 12" id="KW-0811">Translocation</keyword>
<gene>
    <name evidence="13" type="ORF">WICPIJ_007242</name>
</gene>
<evidence type="ECO:0000256" key="10">
    <source>
        <dbReference type="ARBA" id="ARBA00023128"/>
    </source>
</evidence>
<dbReference type="PANTHER" id="PTHR28021:SF1">
    <property type="entry name" value="PRESEQUENCE TRANSLOCATED-ASSOCIATED MOTOR SUBUNIT PAM17, MITOCHONDRIAL"/>
    <property type="match status" value="1"/>
</dbReference>
<comment type="subcellular location">
    <subcellularLocation>
        <location evidence="1 12">Mitochondrion inner membrane</location>
        <topology evidence="1 12">Multi-pass membrane protein</topology>
    </subcellularLocation>
</comment>
<comment type="function">
    <text evidence="12">Component of the PAM complex, a complex required for the translocation of transit peptide-containing proteins from the inner membrane into the mitochondrial matrix in an ATP-dependent manner.</text>
</comment>
<comment type="similarity">
    <text evidence="2 12">Belongs to the PAM17 family.</text>
</comment>
<evidence type="ECO:0000256" key="7">
    <source>
        <dbReference type="ARBA" id="ARBA00022946"/>
    </source>
</evidence>
<dbReference type="OrthoDB" id="5970083at2759"/>
<dbReference type="Pfam" id="PF08566">
    <property type="entry name" value="Pam17"/>
    <property type="match status" value="1"/>
</dbReference>
<name>A0A9P8Q0L9_WICPI</name>
<evidence type="ECO:0000256" key="4">
    <source>
        <dbReference type="ARBA" id="ARBA00022692"/>
    </source>
</evidence>
<keyword evidence="5 12" id="KW-0999">Mitochondrion inner membrane</keyword>
<feature type="transmembrane region" description="Helical" evidence="12">
    <location>
        <begin position="62"/>
        <end position="82"/>
    </location>
</feature>
<accession>A0A9P8Q0L9</accession>
<proteinExistence type="inferred from homology"/>
<evidence type="ECO:0000256" key="1">
    <source>
        <dbReference type="ARBA" id="ARBA00004448"/>
    </source>
</evidence>
<reference evidence="13" key="1">
    <citation type="journal article" date="2021" name="Open Biol.">
        <title>Shared evolutionary footprints suggest mitochondrial oxidative damage underlies multiple complex I losses in fungi.</title>
        <authorList>
            <person name="Schikora-Tamarit M.A."/>
            <person name="Marcet-Houben M."/>
            <person name="Nosek J."/>
            <person name="Gabaldon T."/>
        </authorList>
    </citation>
    <scope>NUCLEOTIDE SEQUENCE</scope>
    <source>
        <strain evidence="13">CBS2887</strain>
    </source>
</reference>
<evidence type="ECO:0000256" key="2">
    <source>
        <dbReference type="ARBA" id="ARBA00006837"/>
    </source>
</evidence>
<feature type="transmembrane region" description="Helical" evidence="12">
    <location>
        <begin position="102"/>
        <end position="125"/>
    </location>
</feature>
<keyword evidence="11 12" id="KW-0472">Membrane</keyword>
<dbReference type="Proteomes" id="UP000774326">
    <property type="component" value="Unassembled WGS sequence"/>
</dbReference>
<evidence type="ECO:0000256" key="9">
    <source>
        <dbReference type="ARBA" id="ARBA00023010"/>
    </source>
</evidence>
<keyword evidence="4 12" id="KW-0812">Transmembrane</keyword>
<organism evidence="13 14">
    <name type="scientific">Wickerhamomyces pijperi</name>
    <name type="common">Yeast</name>
    <name type="synonym">Pichia pijperi</name>
    <dbReference type="NCBI Taxonomy" id="599730"/>
    <lineage>
        <taxon>Eukaryota</taxon>
        <taxon>Fungi</taxon>
        <taxon>Dikarya</taxon>
        <taxon>Ascomycota</taxon>
        <taxon>Saccharomycotina</taxon>
        <taxon>Saccharomycetes</taxon>
        <taxon>Phaffomycetales</taxon>
        <taxon>Wickerhamomycetaceae</taxon>
        <taxon>Wickerhamomyces</taxon>
    </lineage>
</organism>
<sequence>MFRIAIRSSLQRQLNTTPATTSLIRSFSKVSVLRQEEITSTTKADQITWVDFFKLRKQQRNINVGSSIATALIGSTISWSYISQVEIDPTQMIFGFDPFMIYFAGFLATSGVGYLFGPFLGEVIFNMKNSKQLPIFKAKQKLFLEKIKDKRVNPAFQSFNNPVPDYYGEKIHSLKSYKQWLRDNNAYTRKSQEFL</sequence>
<evidence type="ECO:0000256" key="3">
    <source>
        <dbReference type="ARBA" id="ARBA00022448"/>
    </source>
</evidence>
<comment type="subunit">
    <text evidence="12">Component of the PAM complex.</text>
</comment>
<comment type="caution">
    <text evidence="13">The sequence shown here is derived from an EMBL/GenBank/DDBJ whole genome shotgun (WGS) entry which is preliminary data.</text>
</comment>
<keyword evidence="6 12" id="KW-0653">Protein transport</keyword>
<dbReference type="GO" id="GO:0030150">
    <property type="term" value="P:protein import into mitochondrial matrix"/>
    <property type="evidence" value="ECO:0007669"/>
    <property type="project" value="UniProtKB-UniRule"/>
</dbReference>
<keyword evidence="8 12" id="KW-1133">Transmembrane helix</keyword>
<protein>
    <recommendedName>
        <fullName evidence="12">Presequence translocated-associated motor subunit PAM17</fullName>
    </recommendedName>
</protein>
<evidence type="ECO:0000256" key="12">
    <source>
        <dbReference type="RuleBase" id="RU367146"/>
    </source>
</evidence>
<dbReference type="GO" id="GO:0001405">
    <property type="term" value="C:PAM complex, Tim23 associated import motor"/>
    <property type="evidence" value="ECO:0007669"/>
    <property type="project" value="UniProtKB-UniRule"/>
</dbReference>
<evidence type="ECO:0000313" key="14">
    <source>
        <dbReference type="Proteomes" id="UP000774326"/>
    </source>
</evidence>